<keyword evidence="11" id="KW-1185">Reference proteome</keyword>
<name>A0A7E5WND5_TRINI</name>
<proteinExistence type="predicted"/>
<dbReference type="Proteomes" id="UP000322000">
    <property type="component" value="Chromosome 20"/>
</dbReference>
<gene>
    <name evidence="12" type="primary">LOC113503755</name>
</gene>
<dbReference type="GO" id="GO:0005886">
    <property type="term" value="C:plasma membrane"/>
    <property type="evidence" value="ECO:0007669"/>
    <property type="project" value="UniProtKB-SubCell"/>
</dbReference>
<keyword evidence="8" id="KW-0675">Receptor</keyword>
<evidence type="ECO:0000256" key="4">
    <source>
        <dbReference type="ARBA" id="ARBA00022692"/>
    </source>
</evidence>
<keyword evidence="5" id="KW-0552">Olfaction</keyword>
<keyword evidence="9" id="KW-0807">Transducer</keyword>
<evidence type="ECO:0000256" key="6">
    <source>
        <dbReference type="ARBA" id="ARBA00022989"/>
    </source>
</evidence>
<protein>
    <submittedName>
        <fullName evidence="12">Uncharacterized protein LOC113503755</fullName>
    </submittedName>
</protein>
<accession>A0A7E5WND5</accession>
<keyword evidence="3" id="KW-0716">Sensory transduction</keyword>
<evidence type="ECO:0000256" key="8">
    <source>
        <dbReference type="ARBA" id="ARBA00023170"/>
    </source>
</evidence>
<dbReference type="KEGG" id="tnl:113503755"/>
<evidence type="ECO:0000256" key="5">
    <source>
        <dbReference type="ARBA" id="ARBA00022725"/>
    </source>
</evidence>
<feature type="transmembrane region" description="Helical" evidence="10">
    <location>
        <begin position="111"/>
        <end position="133"/>
    </location>
</feature>
<keyword evidence="4 10" id="KW-0812">Transmembrane</keyword>
<keyword evidence="2" id="KW-1003">Cell membrane</keyword>
<reference evidence="12" key="1">
    <citation type="submission" date="2025-08" db="UniProtKB">
        <authorList>
            <consortium name="RefSeq"/>
        </authorList>
    </citation>
    <scope>IDENTIFICATION</scope>
</reference>
<dbReference type="GO" id="GO:0007165">
    <property type="term" value="P:signal transduction"/>
    <property type="evidence" value="ECO:0007669"/>
    <property type="project" value="UniProtKB-KW"/>
</dbReference>
<dbReference type="PANTHER" id="PTHR21137:SF35">
    <property type="entry name" value="ODORANT RECEPTOR 19A-RELATED"/>
    <property type="match status" value="1"/>
</dbReference>
<evidence type="ECO:0000313" key="12">
    <source>
        <dbReference type="RefSeq" id="XP_026741641.1"/>
    </source>
</evidence>
<evidence type="ECO:0000256" key="9">
    <source>
        <dbReference type="ARBA" id="ARBA00023224"/>
    </source>
</evidence>
<evidence type="ECO:0000256" key="1">
    <source>
        <dbReference type="ARBA" id="ARBA00004651"/>
    </source>
</evidence>
<evidence type="ECO:0000256" key="7">
    <source>
        <dbReference type="ARBA" id="ARBA00023136"/>
    </source>
</evidence>
<comment type="subcellular location">
    <subcellularLocation>
        <location evidence="1">Cell membrane</location>
        <topology evidence="1">Multi-pass membrane protein</topology>
    </subcellularLocation>
</comment>
<keyword evidence="6 10" id="KW-1133">Transmembrane helix</keyword>
<dbReference type="InterPro" id="IPR004117">
    <property type="entry name" value="7tm6_olfct_rcpt"/>
</dbReference>
<organism evidence="11 12">
    <name type="scientific">Trichoplusia ni</name>
    <name type="common">Cabbage looper</name>
    <dbReference type="NCBI Taxonomy" id="7111"/>
    <lineage>
        <taxon>Eukaryota</taxon>
        <taxon>Metazoa</taxon>
        <taxon>Ecdysozoa</taxon>
        <taxon>Arthropoda</taxon>
        <taxon>Hexapoda</taxon>
        <taxon>Insecta</taxon>
        <taxon>Pterygota</taxon>
        <taxon>Neoptera</taxon>
        <taxon>Endopterygota</taxon>
        <taxon>Lepidoptera</taxon>
        <taxon>Glossata</taxon>
        <taxon>Ditrysia</taxon>
        <taxon>Noctuoidea</taxon>
        <taxon>Noctuidae</taxon>
        <taxon>Plusiinae</taxon>
        <taxon>Trichoplusia</taxon>
    </lineage>
</organism>
<dbReference type="OrthoDB" id="7550533at2759"/>
<dbReference type="GeneID" id="113503755"/>
<evidence type="ECO:0000313" key="11">
    <source>
        <dbReference type="Proteomes" id="UP000322000"/>
    </source>
</evidence>
<dbReference type="InParanoid" id="A0A7E5WND5"/>
<evidence type="ECO:0000256" key="2">
    <source>
        <dbReference type="ARBA" id="ARBA00022475"/>
    </source>
</evidence>
<dbReference type="RefSeq" id="XP_026741641.1">
    <property type="nucleotide sequence ID" value="XM_026885840.1"/>
</dbReference>
<dbReference type="GO" id="GO:0005549">
    <property type="term" value="F:odorant binding"/>
    <property type="evidence" value="ECO:0007669"/>
    <property type="project" value="InterPro"/>
</dbReference>
<dbReference type="GO" id="GO:0004984">
    <property type="term" value="F:olfactory receptor activity"/>
    <property type="evidence" value="ECO:0007669"/>
    <property type="project" value="InterPro"/>
</dbReference>
<evidence type="ECO:0000256" key="3">
    <source>
        <dbReference type="ARBA" id="ARBA00022606"/>
    </source>
</evidence>
<feature type="transmembrane region" description="Helical" evidence="10">
    <location>
        <begin position="12"/>
        <end position="34"/>
    </location>
</feature>
<dbReference type="AlphaFoldDB" id="A0A7E5WND5"/>
<dbReference type="Pfam" id="PF02949">
    <property type="entry name" value="7tm_6"/>
    <property type="match status" value="1"/>
</dbReference>
<keyword evidence="7 10" id="KW-0472">Membrane</keyword>
<dbReference type="PANTHER" id="PTHR21137">
    <property type="entry name" value="ODORANT RECEPTOR"/>
    <property type="match status" value="1"/>
</dbReference>
<evidence type="ECO:0000256" key="10">
    <source>
        <dbReference type="SAM" id="Phobius"/>
    </source>
</evidence>
<sequence>MNESPNFEISSAMMVFAVSLIIAISASVTTYFIMMTGYAESQLLALSEELLHLWDDAELHYELVAEVEASSVSEDGRRKQIIMNKYVFDSLCRIIPLHATIKKFFYQLNEVFKGSIGIGLFLLLLGVICVLLGGLENTYMQLPFGILLVGLDCYIGQRMKDAGVVFEQAVYDCQWENFNSRNMKMVLIILQNAQKIAVVSALDFVEMDYVCLMATMKATYSTYTTFRSSIEN</sequence>